<accession>A0ABP7VAT4</accession>
<evidence type="ECO:0008006" key="3">
    <source>
        <dbReference type="Google" id="ProtNLM"/>
    </source>
</evidence>
<name>A0ABP7VAT4_9ACTN</name>
<protein>
    <recommendedName>
        <fullName evidence="3">Glycosyl transferase</fullName>
    </recommendedName>
</protein>
<comment type="caution">
    <text evidence="1">The sequence shown here is derived from an EMBL/GenBank/DDBJ whole genome shotgun (WGS) entry which is preliminary data.</text>
</comment>
<dbReference type="Proteomes" id="UP001500683">
    <property type="component" value="Unassembled WGS sequence"/>
</dbReference>
<evidence type="ECO:0000313" key="1">
    <source>
        <dbReference type="EMBL" id="GAA4063260.1"/>
    </source>
</evidence>
<proteinExistence type="predicted"/>
<dbReference type="EMBL" id="BAAAZG010000006">
    <property type="protein sequence ID" value="GAA4063260.1"/>
    <property type="molecule type" value="Genomic_DNA"/>
</dbReference>
<organism evidence="1 2">
    <name type="scientific">Actinomadura miaoliensis</name>
    <dbReference type="NCBI Taxonomy" id="430685"/>
    <lineage>
        <taxon>Bacteria</taxon>
        <taxon>Bacillati</taxon>
        <taxon>Actinomycetota</taxon>
        <taxon>Actinomycetes</taxon>
        <taxon>Streptosporangiales</taxon>
        <taxon>Thermomonosporaceae</taxon>
        <taxon>Actinomadura</taxon>
    </lineage>
</organism>
<sequence length="273" mass="29819">MIVAYVRGDGLGHLTRLRAFLHTLGRAGEPVTLLTASTYATDPRVTAGYEVVRAPGGLDRTGLARWTAATLADLAPDELVVDAFPAGLRGELTAAAVSGAARVVHLARLLRWDAYRPLLPADPPRFDRTYVLEPLDAEHLAHVRAHSAETAPLELSEPPVACPAASPGGWLVVHAGPEGEVQELLRYARDMAALENVRPRLTLVSPRRPAHLPGDVGHLDIYPAWPLFAQAERVITAAGFNAVRQLAPWRDRHRMLPFPRSLDDQFTRAARHR</sequence>
<gene>
    <name evidence="1" type="ORF">GCM10022214_15870</name>
</gene>
<reference evidence="2" key="1">
    <citation type="journal article" date="2019" name="Int. J. Syst. Evol. Microbiol.">
        <title>The Global Catalogue of Microorganisms (GCM) 10K type strain sequencing project: providing services to taxonomists for standard genome sequencing and annotation.</title>
        <authorList>
            <consortium name="The Broad Institute Genomics Platform"/>
            <consortium name="The Broad Institute Genome Sequencing Center for Infectious Disease"/>
            <person name="Wu L."/>
            <person name="Ma J."/>
        </authorList>
    </citation>
    <scope>NUCLEOTIDE SEQUENCE [LARGE SCALE GENOMIC DNA]</scope>
    <source>
        <strain evidence="2">JCM 16702</strain>
    </source>
</reference>
<dbReference type="RefSeq" id="WP_344943009.1">
    <property type="nucleotide sequence ID" value="NZ_BAAAZG010000006.1"/>
</dbReference>
<evidence type="ECO:0000313" key="2">
    <source>
        <dbReference type="Proteomes" id="UP001500683"/>
    </source>
</evidence>
<keyword evidence="2" id="KW-1185">Reference proteome</keyword>